<dbReference type="Pfam" id="PF04560">
    <property type="entry name" value="RNA_pol_Rpb2_7"/>
    <property type="match status" value="1"/>
</dbReference>
<comment type="function">
    <text evidence="6 8">DNA-dependent RNA polymerase catalyzes the transcription of DNA into RNA using the four ribonucleoside triphosphates as substrates.</text>
</comment>
<dbReference type="FunFam" id="3.90.1800.10:FF:000005">
    <property type="entry name" value="DNA-directed RNA polymerase subunit beta"/>
    <property type="match status" value="1"/>
</dbReference>
<feature type="domain" description="DNA-directed RNA polymerase subunit 2 hybrid-binding" evidence="9">
    <location>
        <begin position="634"/>
        <end position="1051"/>
    </location>
</feature>
<dbReference type="InterPro" id="IPR007121">
    <property type="entry name" value="RNA_pol_bsu_CS"/>
</dbReference>
<comment type="subunit">
    <text evidence="6 8">The RNAP catalytic core consists of 2 alpha, 1 beta, 1 beta' and 1 omega subunit. When a sigma factor is associated with the core the holoenzyme is formed, which can initiate transcription.</text>
</comment>
<keyword evidence="1 6" id="KW-0240">DNA-directed RNA polymerase</keyword>
<dbReference type="Gene3D" id="3.90.1100.10">
    <property type="match status" value="1"/>
</dbReference>
<dbReference type="InterPro" id="IPR010243">
    <property type="entry name" value="RNA_pol_bsu_bac"/>
</dbReference>
<organism evidence="15 16">
    <name type="scientific">Williamsia herbipolensis</name>
    <dbReference type="NCBI Taxonomy" id="1603258"/>
    <lineage>
        <taxon>Bacteria</taxon>
        <taxon>Bacillati</taxon>
        <taxon>Actinomycetota</taxon>
        <taxon>Actinomycetes</taxon>
        <taxon>Mycobacteriales</taxon>
        <taxon>Nocardiaceae</taxon>
        <taxon>Williamsia</taxon>
    </lineage>
</organism>
<dbReference type="Gene3D" id="3.90.1800.10">
    <property type="entry name" value="RNA polymerase alpha subunit dimerisation domain"/>
    <property type="match status" value="1"/>
</dbReference>
<dbReference type="Pfam" id="PF10385">
    <property type="entry name" value="RNA_pol_Rpb2_45"/>
    <property type="match status" value="1"/>
</dbReference>
<dbReference type="RefSeq" id="WP_203225474.1">
    <property type="nucleotide sequence ID" value="NZ_CP108021.1"/>
</dbReference>
<dbReference type="PROSITE" id="PS01166">
    <property type="entry name" value="RNA_POL_BETA"/>
    <property type="match status" value="1"/>
</dbReference>
<feature type="domain" description="RNA polymerase Rpb2" evidence="11">
    <location>
        <begin position="166"/>
        <end position="334"/>
    </location>
</feature>
<name>A0AAU4K6U5_9NOCA</name>
<dbReference type="SUPFAM" id="SSF64484">
    <property type="entry name" value="beta and beta-prime subunits of DNA dependent RNA-polymerase"/>
    <property type="match status" value="1"/>
</dbReference>
<dbReference type="EMBL" id="CP108021">
    <property type="protein sequence ID" value="WUM21722.1"/>
    <property type="molecule type" value="Genomic_DNA"/>
</dbReference>
<evidence type="ECO:0000259" key="11">
    <source>
        <dbReference type="Pfam" id="PF04561"/>
    </source>
</evidence>
<dbReference type="InterPro" id="IPR007641">
    <property type="entry name" value="RNA_pol_Rpb2_7"/>
</dbReference>
<evidence type="ECO:0000256" key="6">
    <source>
        <dbReference type="HAMAP-Rule" id="MF_01321"/>
    </source>
</evidence>
<dbReference type="InterPro" id="IPR019462">
    <property type="entry name" value="DNA-dir_RNA_pol_bsu_external_1"/>
</dbReference>
<evidence type="ECO:0000256" key="3">
    <source>
        <dbReference type="ARBA" id="ARBA00022695"/>
    </source>
</evidence>
<dbReference type="Gene3D" id="3.90.1110.10">
    <property type="entry name" value="RNA polymerase Rpb2, domain 2"/>
    <property type="match status" value="1"/>
</dbReference>
<dbReference type="Pfam" id="PF04561">
    <property type="entry name" value="RNA_pol_Rpb2_2"/>
    <property type="match status" value="1"/>
</dbReference>
<dbReference type="CDD" id="cd00653">
    <property type="entry name" value="RNA_pol_B_RPB2"/>
    <property type="match status" value="1"/>
</dbReference>
<sequence>MLEGRILAVSRQSTSTIPGAPRRASFAKLSEPLEVPGLLDVQLESFQWLVGAPEWHARALARGEENPSGGLDDILAELSPIEDFSGSMSLSFSDPRFDEVKASVEECKDKDMTYAAPLFVTAEFINNNTGEIKSQTVFMGDFPIMTDKGSFIINGTERVVVSQLVRSPGVYFDANIDKATEKTLHSVKVIPGRGAWLEFDIDKRDTVGVRIDRKRRQSVTVLLKALGWTTEQITERFGFSEIMMSTLEKDNTAGTDEALLEVYRKLRPGEPPTKESAQTLLENLFFKEKRYDLARVGRYKFNKKLGLTDNPMVGSSVLTEEDIVATVEYLVRLHESEPNVPAMMTVPGGVEVPVEVDDIDHFGNRRLRTVGELIQNQIRVGLSRMERVVRERMTTQDVEAITPQTLINIRPVVAAIKEFFGTSQLSQFMDQNNPLSGLTHKRRLSALGPGGLSRERAGLEVRDVHPSHYGRMCPIETPEGPNIGLIGSLSVYARVNPFGFIETPYRKVVDGQVTDQIDYLTADEEDRYVKAQANAVLDNDNRFTESRILVRKKGGDVEFVGPQGVDYMDVSPRQMVSVATAMIPFLEHDDANRALMGANMQRQAVPLVRSESPLVGTGMELRAAIDAGDVITTEKAGVIEEVSADYITVMADDGTRDTFRMRKFARSNHGTCANQRPIVDEGQRVEVGQVLADGPCTDQGEMALGKNLLVAIMPWEGHNYEDAIILSQRLVEEDVLTSIHIEEHEIDARDTKLGAEEITRDIPNVSDEVLADLDERGIIRIGAEVRDGDVLVGKVTPKGETELTPEERLLRAIFGEKAREVRDTSLKVPHGETGKVIGIRVFSRDDDDDLPPGVNELVRVYVAQKRKIQDGDKLAGRHGNKGVIGKILPAEDMPFLPDGTPVDIILNTHGVPRRMNIGQILETHLGWISKTGWNIDVAQGTPEWAQGLPEDMLSNGPDTNTATPVFDGARDEELTGLLSSTLPNRDGEVMVNGDGKATLFDGRSGEPFPFPVAVGYMYIIKLHHLVDDKIHARSTGPYSMITQQPLGGKAQFGGQRFGEMECWAMQAYGAAYTLQELLTIKSDDVVGRVKVYEAIVKGENIPEPGIPESFKVLLKELQSLCLNVEVLSSDGAAIEMRDGDDEDLERAAANLGINLSRNESATVDDLAN</sequence>
<evidence type="ECO:0000259" key="12">
    <source>
        <dbReference type="Pfam" id="PF04563"/>
    </source>
</evidence>
<feature type="domain" description="RNA polymerase Rpb2" evidence="13">
    <location>
        <begin position="427"/>
        <end position="495"/>
    </location>
</feature>
<evidence type="ECO:0000259" key="13">
    <source>
        <dbReference type="Pfam" id="PF04565"/>
    </source>
</evidence>
<comment type="catalytic activity">
    <reaction evidence="5 6 8">
        <text>RNA(n) + a ribonucleoside 5'-triphosphate = RNA(n+1) + diphosphate</text>
        <dbReference type="Rhea" id="RHEA:21248"/>
        <dbReference type="Rhea" id="RHEA-COMP:14527"/>
        <dbReference type="Rhea" id="RHEA-COMP:17342"/>
        <dbReference type="ChEBI" id="CHEBI:33019"/>
        <dbReference type="ChEBI" id="CHEBI:61557"/>
        <dbReference type="ChEBI" id="CHEBI:140395"/>
        <dbReference type="EC" id="2.7.7.6"/>
    </reaction>
</comment>
<evidence type="ECO:0000313" key="16">
    <source>
        <dbReference type="Proteomes" id="UP001432128"/>
    </source>
</evidence>
<evidence type="ECO:0000259" key="14">
    <source>
        <dbReference type="Pfam" id="PF10385"/>
    </source>
</evidence>
<accession>A0AAU4K6U5</accession>
<dbReference type="GO" id="GO:0003677">
    <property type="term" value="F:DNA binding"/>
    <property type="evidence" value="ECO:0007669"/>
    <property type="project" value="UniProtKB-UniRule"/>
</dbReference>
<dbReference type="Pfam" id="PF04565">
    <property type="entry name" value="RNA_pol_Rpb2_3"/>
    <property type="match status" value="1"/>
</dbReference>
<evidence type="ECO:0000256" key="8">
    <source>
        <dbReference type="RuleBase" id="RU363031"/>
    </source>
</evidence>
<protein>
    <recommendedName>
        <fullName evidence="6 8">DNA-directed RNA polymerase subunit beta</fullName>
        <shortName evidence="6">RNAP subunit beta</shortName>
        <ecNumber evidence="6 8">2.7.7.6</ecNumber>
    </recommendedName>
    <alternativeName>
        <fullName evidence="6">RNA polymerase subunit beta</fullName>
    </alternativeName>
    <alternativeName>
        <fullName evidence="6">Transcriptase subunit beta</fullName>
    </alternativeName>
</protein>
<dbReference type="InterPro" id="IPR042107">
    <property type="entry name" value="DNA-dir_RNA_pol_bsu_ext_1_sf"/>
</dbReference>
<dbReference type="Pfam" id="PF00562">
    <property type="entry name" value="RNA_pol_Rpb2_6"/>
    <property type="match status" value="1"/>
</dbReference>
<dbReference type="InterPro" id="IPR037034">
    <property type="entry name" value="RNA_pol_Rpb2_2_sf"/>
</dbReference>
<dbReference type="InterPro" id="IPR015712">
    <property type="entry name" value="DNA-dir_RNA_pol_su2"/>
</dbReference>
<dbReference type="KEGG" id="whr:OG579_08085"/>
<evidence type="ECO:0000259" key="10">
    <source>
        <dbReference type="Pfam" id="PF04560"/>
    </source>
</evidence>
<dbReference type="InterPro" id="IPR007644">
    <property type="entry name" value="RNA_pol_bsu_protrusion"/>
</dbReference>
<feature type="domain" description="RNA polymerase Rpb2" evidence="10">
    <location>
        <begin position="1053"/>
        <end position="1127"/>
    </location>
</feature>
<gene>
    <name evidence="6 15" type="primary">rpoB</name>
    <name evidence="15" type="ORF">OG579_08085</name>
</gene>
<evidence type="ECO:0000256" key="7">
    <source>
        <dbReference type="RuleBase" id="RU000434"/>
    </source>
</evidence>
<dbReference type="PANTHER" id="PTHR20856">
    <property type="entry name" value="DNA-DIRECTED RNA POLYMERASE I SUBUNIT 2"/>
    <property type="match status" value="1"/>
</dbReference>
<proteinExistence type="inferred from homology"/>
<dbReference type="Pfam" id="PF04563">
    <property type="entry name" value="RNA_pol_Rpb2_1"/>
    <property type="match status" value="1"/>
</dbReference>
<dbReference type="InterPro" id="IPR007642">
    <property type="entry name" value="RNA_pol_Rpb2_2"/>
</dbReference>
<dbReference type="Gene3D" id="2.40.50.150">
    <property type="match status" value="1"/>
</dbReference>
<keyword evidence="2 6" id="KW-0808">Transferase</keyword>
<evidence type="ECO:0000259" key="9">
    <source>
        <dbReference type="Pfam" id="PF00562"/>
    </source>
</evidence>
<evidence type="ECO:0000256" key="1">
    <source>
        <dbReference type="ARBA" id="ARBA00022478"/>
    </source>
</evidence>
<comment type="similarity">
    <text evidence="6 7">Belongs to the RNA polymerase beta chain family.</text>
</comment>
<keyword evidence="4 6" id="KW-0804">Transcription</keyword>
<evidence type="ECO:0000256" key="5">
    <source>
        <dbReference type="ARBA" id="ARBA00048552"/>
    </source>
</evidence>
<dbReference type="InterPro" id="IPR007645">
    <property type="entry name" value="RNA_pol_Rpb2_3"/>
</dbReference>
<dbReference type="NCBIfam" id="NF001616">
    <property type="entry name" value="PRK00405.1"/>
    <property type="match status" value="1"/>
</dbReference>
<dbReference type="Gene3D" id="2.40.50.100">
    <property type="match status" value="1"/>
</dbReference>
<evidence type="ECO:0000313" key="15">
    <source>
        <dbReference type="EMBL" id="WUM21722.1"/>
    </source>
</evidence>
<dbReference type="GO" id="GO:0032549">
    <property type="term" value="F:ribonucleoside binding"/>
    <property type="evidence" value="ECO:0007669"/>
    <property type="project" value="InterPro"/>
</dbReference>
<dbReference type="AlphaFoldDB" id="A0AAU4K6U5"/>
<dbReference type="Gene3D" id="2.30.150.10">
    <property type="entry name" value="DNA-directed RNA polymerase, beta subunit, external 1 domain"/>
    <property type="match status" value="1"/>
</dbReference>
<dbReference type="NCBIfam" id="TIGR02013">
    <property type="entry name" value="rpoB"/>
    <property type="match status" value="1"/>
</dbReference>
<keyword evidence="16" id="KW-1185">Reference proteome</keyword>
<dbReference type="HAMAP" id="MF_01321">
    <property type="entry name" value="RNApol_bact_RpoB"/>
    <property type="match status" value="1"/>
</dbReference>
<dbReference type="InterPro" id="IPR014724">
    <property type="entry name" value="RNA_pol_RPB2_OB-fold"/>
</dbReference>
<feature type="domain" description="RNA polymerase beta subunit protrusion" evidence="12">
    <location>
        <begin position="93"/>
        <end position="412"/>
    </location>
</feature>
<dbReference type="EC" id="2.7.7.6" evidence="6 8"/>
<evidence type="ECO:0000256" key="4">
    <source>
        <dbReference type="ARBA" id="ARBA00023163"/>
    </source>
</evidence>
<dbReference type="Proteomes" id="UP001432128">
    <property type="component" value="Chromosome"/>
</dbReference>
<dbReference type="GO" id="GO:0006351">
    <property type="term" value="P:DNA-templated transcription"/>
    <property type="evidence" value="ECO:0007669"/>
    <property type="project" value="UniProtKB-UniRule"/>
</dbReference>
<dbReference type="InterPro" id="IPR037033">
    <property type="entry name" value="DNA-dir_RNAP_su2_hyb_sf"/>
</dbReference>
<dbReference type="GO" id="GO:0003899">
    <property type="term" value="F:DNA-directed RNA polymerase activity"/>
    <property type="evidence" value="ECO:0007669"/>
    <property type="project" value="UniProtKB-UniRule"/>
</dbReference>
<reference evidence="15 16" key="1">
    <citation type="submission" date="2022-10" db="EMBL/GenBank/DDBJ databases">
        <title>The complete genomes of actinobacterial strains from the NBC collection.</title>
        <authorList>
            <person name="Joergensen T.S."/>
            <person name="Alvarez Arevalo M."/>
            <person name="Sterndorff E.B."/>
            <person name="Faurdal D."/>
            <person name="Vuksanovic O."/>
            <person name="Mourched A.-S."/>
            <person name="Charusanti P."/>
            <person name="Shaw S."/>
            <person name="Blin K."/>
            <person name="Weber T."/>
        </authorList>
    </citation>
    <scope>NUCLEOTIDE SEQUENCE [LARGE SCALE GENOMIC DNA]</scope>
    <source>
        <strain evidence="15 16">NBC_00319</strain>
    </source>
</reference>
<dbReference type="InterPro" id="IPR007120">
    <property type="entry name" value="DNA-dir_RNAP_su2_dom"/>
</dbReference>
<dbReference type="GO" id="GO:0000428">
    <property type="term" value="C:DNA-directed RNA polymerase complex"/>
    <property type="evidence" value="ECO:0007669"/>
    <property type="project" value="UniProtKB-KW"/>
</dbReference>
<dbReference type="Gene3D" id="2.40.270.10">
    <property type="entry name" value="DNA-directed RNA polymerase, subunit 2, domain 6"/>
    <property type="match status" value="1"/>
</dbReference>
<feature type="domain" description="DNA-directed RNA polymerase beta subunit external 1" evidence="14">
    <location>
        <begin position="505"/>
        <end position="571"/>
    </location>
</feature>
<evidence type="ECO:0000256" key="2">
    <source>
        <dbReference type="ARBA" id="ARBA00022679"/>
    </source>
</evidence>
<keyword evidence="3 6" id="KW-0548">Nucleotidyltransferase</keyword>